<organism evidence="10 11">
    <name type="scientific">Humicola insolens</name>
    <name type="common">Soft-rot fungus</name>
    <dbReference type="NCBI Taxonomy" id="85995"/>
    <lineage>
        <taxon>Eukaryota</taxon>
        <taxon>Fungi</taxon>
        <taxon>Dikarya</taxon>
        <taxon>Ascomycota</taxon>
        <taxon>Pezizomycotina</taxon>
        <taxon>Sordariomycetes</taxon>
        <taxon>Sordariomycetidae</taxon>
        <taxon>Sordariales</taxon>
        <taxon>Chaetomiaceae</taxon>
        <taxon>Mycothermus</taxon>
    </lineage>
</organism>
<protein>
    <recommendedName>
        <fullName evidence="7">Enoyl-CoA hydratase domain-containing protein 3, mitochondrial</fullName>
    </recommendedName>
</protein>
<evidence type="ECO:0000313" key="10">
    <source>
        <dbReference type="EMBL" id="KAL1843862.1"/>
    </source>
</evidence>
<keyword evidence="11" id="KW-1185">Reference proteome</keyword>
<evidence type="ECO:0000256" key="1">
    <source>
        <dbReference type="ARBA" id="ARBA00004173"/>
    </source>
</evidence>
<keyword evidence="5" id="KW-0496">Mitochondrion</keyword>
<evidence type="ECO:0000256" key="3">
    <source>
        <dbReference type="ARBA" id="ARBA00022946"/>
    </source>
</evidence>
<feature type="region of interest" description="Disordered" evidence="9">
    <location>
        <begin position="65"/>
        <end position="112"/>
    </location>
</feature>
<comment type="caution">
    <text evidence="10">The sequence shown here is derived from an EMBL/GenBank/DDBJ whole genome shotgun (WGS) entry which is preliminary data.</text>
</comment>
<dbReference type="InterPro" id="IPR001753">
    <property type="entry name" value="Enoyl-CoA_hydra/iso"/>
</dbReference>
<comment type="similarity">
    <text evidence="8">Belongs to the enoyl-CoA hydratase/isomerase family.</text>
</comment>
<dbReference type="Pfam" id="PF00378">
    <property type="entry name" value="ECH_1"/>
    <property type="match status" value="1"/>
</dbReference>
<name>A0ABR3VQ27_HUMIN</name>
<dbReference type="PROSITE" id="PS00166">
    <property type="entry name" value="ENOYL_COA_HYDRATASE"/>
    <property type="match status" value="1"/>
</dbReference>
<dbReference type="InterPro" id="IPR014748">
    <property type="entry name" value="Enoyl-CoA_hydra_C"/>
</dbReference>
<evidence type="ECO:0000256" key="4">
    <source>
        <dbReference type="ARBA" id="ARBA00023098"/>
    </source>
</evidence>
<accession>A0ABR3VQ27</accession>
<evidence type="ECO:0000313" key="11">
    <source>
        <dbReference type="Proteomes" id="UP001583172"/>
    </source>
</evidence>
<evidence type="ECO:0000256" key="7">
    <source>
        <dbReference type="ARBA" id="ARBA00040545"/>
    </source>
</evidence>
<sequence>MALPVLPRGAAYIMLNAPARRNALSLSELRSLRDQLIKANTSPTTGRLLLLPPFKPSVLASLEQAHSRLSASSGPSPPKASPKLNLDANHTGTPSHQPPGQQQQQQEAAEEEDYTWLTSPMHFSHTRSTLPRVLVLASSPGPVFSSGHDLGELRTASSSQISETFRLCAEVMTLLRRSPQLIVGRIAGHAIAAGCQLALATDLPIAHERVKFRLPGATLGLPCSSPAAVVARRVGRARGWRMVALGEDWGAEELEDVVRVVKREEHEEGDREEGLVRALDREVGRTVDRLLAMSPQQSAMGKWAFWTQVGITGREDRGGGSDGLEDALAWTGRVMALHAKSEDAQEGISAFLEKRPAVWKSVAENQQ</sequence>
<dbReference type="InterPro" id="IPR052377">
    <property type="entry name" value="Mitochondrial_ECH-domain"/>
</dbReference>
<keyword evidence="4" id="KW-0443">Lipid metabolism</keyword>
<dbReference type="InterPro" id="IPR029045">
    <property type="entry name" value="ClpP/crotonase-like_dom_sf"/>
</dbReference>
<gene>
    <name evidence="10" type="ORF">VTJ49DRAFT_7213</name>
</gene>
<reference evidence="10 11" key="1">
    <citation type="journal article" date="2024" name="Commun. Biol.">
        <title>Comparative genomic analysis of thermophilic fungi reveals convergent evolutionary adaptations and gene losses.</title>
        <authorList>
            <person name="Steindorff A.S."/>
            <person name="Aguilar-Pontes M.V."/>
            <person name="Robinson A.J."/>
            <person name="Andreopoulos B."/>
            <person name="LaButti K."/>
            <person name="Kuo A."/>
            <person name="Mondo S."/>
            <person name="Riley R."/>
            <person name="Otillar R."/>
            <person name="Haridas S."/>
            <person name="Lipzen A."/>
            <person name="Grimwood J."/>
            <person name="Schmutz J."/>
            <person name="Clum A."/>
            <person name="Reid I.D."/>
            <person name="Moisan M.C."/>
            <person name="Butler G."/>
            <person name="Nguyen T.T.M."/>
            <person name="Dewar K."/>
            <person name="Conant G."/>
            <person name="Drula E."/>
            <person name="Henrissat B."/>
            <person name="Hansel C."/>
            <person name="Singer S."/>
            <person name="Hutchinson M.I."/>
            <person name="de Vries R.P."/>
            <person name="Natvig D.O."/>
            <person name="Powell A.J."/>
            <person name="Tsang A."/>
            <person name="Grigoriev I.V."/>
        </authorList>
    </citation>
    <scope>NUCLEOTIDE SEQUENCE [LARGE SCALE GENOMIC DNA]</scope>
    <source>
        <strain evidence="10 11">CBS 620.91</strain>
    </source>
</reference>
<dbReference type="PANTHER" id="PTHR43602:SF1">
    <property type="entry name" value="ENOYL-COA HYDRATASE DOMAIN-CONTAINING PROTEIN 3, MITOCHONDRIAL"/>
    <property type="match status" value="1"/>
</dbReference>
<dbReference type="EMBL" id="JAZGSY010000008">
    <property type="protein sequence ID" value="KAL1843862.1"/>
    <property type="molecule type" value="Genomic_DNA"/>
</dbReference>
<evidence type="ECO:0000256" key="5">
    <source>
        <dbReference type="ARBA" id="ARBA00023128"/>
    </source>
</evidence>
<evidence type="ECO:0000256" key="2">
    <source>
        <dbReference type="ARBA" id="ARBA00022832"/>
    </source>
</evidence>
<proteinExistence type="inferred from homology"/>
<dbReference type="Proteomes" id="UP001583172">
    <property type="component" value="Unassembled WGS sequence"/>
</dbReference>
<evidence type="ECO:0000256" key="9">
    <source>
        <dbReference type="SAM" id="MobiDB-lite"/>
    </source>
</evidence>
<keyword evidence="3" id="KW-0809">Transit peptide</keyword>
<evidence type="ECO:0000256" key="6">
    <source>
        <dbReference type="ARBA" id="ARBA00037410"/>
    </source>
</evidence>
<dbReference type="InterPro" id="IPR018376">
    <property type="entry name" value="Enoyl-CoA_hyd/isom_CS"/>
</dbReference>
<dbReference type="SUPFAM" id="SSF52096">
    <property type="entry name" value="ClpP/crotonase"/>
    <property type="match status" value="1"/>
</dbReference>
<evidence type="ECO:0000256" key="8">
    <source>
        <dbReference type="RuleBase" id="RU003707"/>
    </source>
</evidence>
<dbReference type="CDD" id="cd06558">
    <property type="entry name" value="crotonase-like"/>
    <property type="match status" value="1"/>
</dbReference>
<dbReference type="Gene3D" id="1.10.12.10">
    <property type="entry name" value="Lyase 2-enoyl-coa Hydratase, Chain A, domain 2"/>
    <property type="match status" value="1"/>
</dbReference>
<comment type="function">
    <text evidence="6">May play a role in fatty acid biosynthesis and insulin sensitivity.</text>
</comment>
<keyword evidence="2" id="KW-0276">Fatty acid metabolism</keyword>
<dbReference type="Gene3D" id="3.90.226.10">
    <property type="entry name" value="2-enoyl-CoA Hydratase, Chain A, domain 1"/>
    <property type="match status" value="1"/>
</dbReference>
<comment type="subcellular location">
    <subcellularLocation>
        <location evidence="1">Mitochondrion</location>
    </subcellularLocation>
</comment>
<feature type="compositionally biased region" description="Polar residues" evidence="9">
    <location>
        <begin position="88"/>
        <end position="100"/>
    </location>
</feature>
<dbReference type="PANTHER" id="PTHR43602">
    <property type="match status" value="1"/>
</dbReference>